<proteinExistence type="predicted"/>
<evidence type="ECO:0000256" key="1">
    <source>
        <dbReference type="SAM" id="SignalP"/>
    </source>
</evidence>
<evidence type="ECO:0000313" key="3">
    <source>
        <dbReference type="Proteomes" id="UP001165060"/>
    </source>
</evidence>
<protein>
    <submittedName>
        <fullName evidence="2">Uncharacterized protein</fullName>
    </submittedName>
</protein>
<reference evidence="2 3" key="1">
    <citation type="journal article" date="2023" name="Commun. Biol.">
        <title>Genome analysis of Parmales, the sister group of diatoms, reveals the evolutionary specialization of diatoms from phago-mixotrophs to photoautotrophs.</title>
        <authorList>
            <person name="Ban H."/>
            <person name="Sato S."/>
            <person name="Yoshikawa S."/>
            <person name="Yamada K."/>
            <person name="Nakamura Y."/>
            <person name="Ichinomiya M."/>
            <person name="Sato N."/>
            <person name="Blanc-Mathieu R."/>
            <person name="Endo H."/>
            <person name="Kuwata A."/>
            <person name="Ogata H."/>
        </authorList>
    </citation>
    <scope>NUCLEOTIDE SEQUENCE [LARGE SCALE GENOMIC DNA]</scope>
</reference>
<keyword evidence="1" id="KW-0732">Signal</keyword>
<evidence type="ECO:0000313" key="2">
    <source>
        <dbReference type="EMBL" id="GMI31079.1"/>
    </source>
</evidence>
<name>A0ABQ6MRY9_9STRA</name>
<dbReference type="Proteomes" id="UP001165060">
    <property type="component" value="Unassembled WGS sequence"/>
</dbReference>
<dbReference type="EMBL" id="BRYB01004445">
    <property type="protein sequence ID" value="GMI31079.1"/>
    <property type="molecule type" value="Genomic_DNA"/>
</dbReference>
<organism evidence="2 3">
    <name type="scientific">Tetraparma gracilis</name>
    <dbReference type="NCBI Taxonomy" id="2962635"/>
    <lineage>
        <taxon>Eukaryota</taxon>
        <taxon>Sar</taxon>
        <taxon>Stramenopiles</taxon>
        <taxon>Ochrophyta</taxon>
        <taxon>Bolidophyceae</taxon>
        <taxon>Parmales</taxon>
        <taxon>Triparmaceae</taxon>
        <taxon>Tetraparma</taxon>
    </lineage>
</organism>
<keyword evidence="3" id="KW-1185">Reference proteome</keyword>
<comment type="caution">
    <text evidence="2">The sequence shown here is derived from an EMBL/GenBank/DDBJ whole genome shotgun (WGS) entry which is preliminary data.</text>
</comment>
<feature type="signal peptide" evidence="1">
    <location>
        <begin position="1"/>
        <end position="29"/>
    </location>
</feature>
<feature type="chain" id="PRO_5045047489" evidence="1">
    <location>
        <begin position="30"/>
        <end position="108"/>
    </location>
</feature>
<sequence>MNPPPGPLAPLRWVPGILFCSQIFFLGWSQHISGDDNLKIYGEIGNKYIIARTDRSPTSTQTLLERFAVTQEGQQIWLNNVFRDIDNGAPVKPPITSPLPHYKLKILP</sequence>
<accession>A0ABQ6MRY9</accession>
<gene>
    <name evidence="2" type="ORF">TeGR_g9617</name>
</gene>